<evidence type="ECO:0000313" key="9">
    <source>
        <dbReference type="EMBL" id="KZS18899.1"/>
    </source>
</evidence>
<feature type="compositionally biased region" description="Basic and acidic residues" evidence="8">
    <location>
        <begin position="110"/>
        <end position="119"/>
    </location>
</feature>
<keyword evidence="7" id="KW-0807">Transducer</keyword>
<feature type="region of interest" description="Disordered" evidence="8">
    <location>
        <begin position="109"/>
        <end position="128"/>
    </location>
</feature>
<keyword evidence="3" id="KW-1003">Cell membrane</keyword>
<dbReference type="PANTHER" id="PTHR32546:SF29">
    <property type="entry name" value="G-PROTEIN COUPLED RECEPTORS FAMILY 3 PROFILE DOMAIN-CONTAINING PROTEIN"/>
    <property type="match status" value="1"/>
</dbReference>
<proteinExistence type="inferred from homology"/>
<gene>
    <name evidence="9" type="ORF">APZ42_015503</name>
</gene>
<feature type="compositionally biased region" description="Acidic residues" evidence="8">
    <location>
        <begin position="302"/>
        <end position="315"/>
    </location>
</feature>
<keyword evidence="6" id="KW-0325">Glycoprotein</keyword>
<evidence type="ECO:0000256" key="7">
    <source>
        <dbReference type="ARBA" id="ARBA00023224"/>
    </source>
</evidence>
<dbReference type="PANTHER" id="PTHR32546">
    <property type="entry name" value="G-PROTEIN COUPLED RECEPTOR 158-RELATED"/>
    <property type="match status" value="1"/>
</dbReference>
<dbReference type="STRING" id="35525.A0A162PJI6"/>
<dbReference type="GO" id="GO:0004930">
    <property type="term" value="F:G protein-coupled receptor activity"/>
    <property type="evidence" value="ECO:0007669"/>
    <property type="project" value="UniProtKB-KW"/>
</dbReference>
<feature type="region of interest" description="Disordered" evidence="8">
    <location>
        <begin position="295"/>
        <end position="330"/>
    </location>
</feature>
<evidence type="ECO:0000256" key="4">
    <source>
        <dbReference type="ARBA" id="ARBA00023040"/>
    </source>
</evidence>
<comment type="caution">
    <text evidence="9">The sequence shown here is derived from an EMBL/GenBank/DDBJ whole genome shotgun (WGS) entry which is preliminary data.</text>
</comment>
<evidence type="ECO:0000256" key="5">
    <source>
        <dbReference type="ARBA" id="ARBA00023170"/>
    </source>
</evidence>
<keyword evidence="4" id="KW-0297">G-protein coupled receptor</keyword>
<dbReference type="Gene3D" id="3.30.450.20">
    <property type="entry name" value="PAS domain"/>
    <property type="match status" value="1"/>
</dbReference>
<feature type="compositionally biased region" description="Polar residues" evidence="8">
    <location>
        <begin position="246"/>
        <end position="255"/>
    </location>
</feature>
<dbReference type="GO" id="GO:0005886">
    <property type="term" value="C:plasma membrane"/>
    <property type="evidence" value="ECO:0007669"/>
    <property type="project" value="UniProtKB-SubCell"/>
</dbReference>
<name>A0A162PJI6_9CRUS</name>
<dbReference type="OrthoDB" id="2129233at2759"/>
<reference evidence="9 10" key="1">
    <citation type="submission" date="2016-03" db="EMBL/GenBank/DDBJ databases">
        <title>EvidentialGene: Evidence-directed Construction of Genes on Genomes.</title>
        <authorList>
            <person name="Gilbert D.G."/>
            <person name="Choi J.-H."/>
            <person name="Mockaitis K."/>
            <person name="Colbourne J."/>
            <person name="Pfrender M."/>
        </authorList>
    </citation>
    <scope>NUCLEOTIDE SEQUENCE [LARGE SCALE GENOMIC DNA]</scope>
    <source>
        <strain evidence="9 10">Xinb3</strain>
        <tissue evidence="9">Complete organism</tissue>
    </source>
</reference>
<comment type="subcellular location">
    <subcellularLocation>
        <location evidence="1">Cell membrane</location>
        <topology evidence="1">Multi-pass membrane protein</topology>
    </subcellularLocation>
</comment>
<dbReference type="AlphaFoldDB" id="A0A162PJI6"/>
<evidence type="ECO:0000313" key="10">
    <source>
        <dbReference type="Proteomes" id="UP000076858"/>
    </source>
</evidence>
<keyword evidence="5 9" id="KW-0675">Receptor</keyword>
<evidence type="ECO:0000256" key="2">
    <source>
        <dbReference type="ARBA" id="ARBA00007242"/>
    </source>
</evidence>
<keyword evidence="10" id="KW-1185">Reference proteome</keyword>
<dbReference type="InterPro" id="IPR043458">
    <property type="entry name" value="GPR158/179"/>
</dbReference>
<feature type="compositionally biased region" description="Polar residues" evidence="8">
    <location>
        <begin position="160"/>
        <end position="170"/>
    </location>
</feature>
<dbReference type="Proteomes" id="UP000076858">
    <property type="component" value="Unassembled WGS sequence"/>
</dbReference>
<feature type="region of interest" description="Disordered" evidence="8">
    <location>
        <begin position="199"/>
        <end position="281"/>
    </location>
</feature>
<feature type="compositionally biased region" description="Polar residues" evidence="8">
    <location>
        <begin position="200"/>
        <end position="212"/>
    </location>
</feature>
<dbReference type="EMBL" id="LRGB01000512">
    <property type="protein sequence ID" value="KZS18899.1"/>
    <property type="molecule type" value="Genomic_DNA"/>
</dbReference>
<accession>A0A162PJI6</accession>
<protein>
    <submittedName>
        <fullName evidence="9">G-protein-coupled receptor 158</fullName>
    </submittedName>
</protein>
<keyword evidence="3" id="KW-0472">Membrane</keyword>
<comment type="similarity">
    <text evidence="2">Belongs to the G-protein coupled receptor 3 family.</text>
</comment>
<evidence type="ECO:0000256" key="6">
    <source>
        <dbReference type="ARBA" id="ARBA00023180"/>
    </source>
</evidence>
<sequence>MKRLRPDVTGIDIILITLMFAIRLNVFGVRSESISANQSNSIPLLQTPINHTRIDGISVNVQTEISETDYASYSSESVEDVKGGATDHPAGSVNEVWAKIRHLHQKVRHKETDQQEIDGHQTSQTQEWDYVEDATKPAAASGVDEEKKANVSVQMKKETTVVNSNPSSGKIRSGRMKANATGNAKPFRILASGTRKSKLQAVSSGSPTSNLVSPMVGKDDSSDVDTTKHQPQTEQMDIKDPIAKGNNKNYRQTIGPNPPMPMAPRSFLTSANSPETPTGAPKLENKIAAMKGLNDGHRMSDAEGESADEMYDSSDAEASNTNSLDDPSTYDPIIKPDLDIMTKFLRIVESQSLLGDNCTAGTDDTLGEGVVDRYAQDRFRLEAEVAVNRANWLTRLWKYAEKDVLDSEYLLHVNLYSMIEMDEDIFAAGNCYDKYQYKDYVLFCPFAYRMLEGPILAKDLAVEYKYLANTSEWFYIARKNAERVIRNMTSLTKGKLNLQLVFLFFGIS</sequence>
<evidence type="ECO:0000256" key="3">
    <source>
        <dbReference type="ARBA" id="ARBA00022475"/>
    </source>
</evidence>
<feature type="region of interest" description="Disordered" evidence="8">
    <location>
        <begin position="159"/>
        <end position="178"/>
    </location>
</feature>
<feature type="compositionally biased region" description="Polar residues" evidence="8">
    <location>
        <begin position="316"/>
        <end position="326"/>
    </location>
</feature>
<evidence type="ECO:0000256" key="1">
    <source>
        <dbReference type="ARBA" id="ARBA00004651"/>
    </source>
</evidence>
<feature type="compositionally biased region" description="Basic and acidic residues" evidence="8">
    <location>
        <begin position="217"/>
        <end position="228"/>
    </location>
</feature>
<evidence type="ECO:0000256" key="8">
    <source>
        <dbReference type="SAM" id="MobiDB-lite"/>
    </source>
</evidence>
<feature type="compositionally biased region" description="Polar residues" evidence="8">
    <location>
        <begin position="267"/>
        <end position="276"/>
    </location>
</feature>
<organism evidence="9 10">
    <name type="scientific">Daphnia magna</name>
    <dbReference type="NCBI Taxonomy" id="35525"/>
    <lineage>
        <taxon>Eukaryota</taxon>
        <taxon>Metazoa</taxon>
        <taxon>Ecdysozoa</taxon>
        <taxon>Arthropoda</taxon>
        <taxon>Crustacea</taxon>
        <taxon>Branchiopoda</taxon>
        <taxon>Diplostraca</taxon>
        <taxon>Cladocera</taxon>
        <taxon>Anomopoda</taxon>
        <taxon>Daphniidae</taxon>
        <taxon>Daphnia</taxon>
    </lineage>
</organism>